<comment type="caution">
    <text evidence="2">The sequence shown here is derived from an EMBL/GenBank/DDBJ whole genome shotgun (WGS) entry which is preliminary data.</text>
</comment>
<dbReference type="Gene3D" id="3.40.50.880">
    <property type="match status" value="1"/>
</dbReference>
<dbReference type="RefSeq" id="WP_152823739.1">
    <property type="nucleotide sequence ID" value="NZ_WHUT02000001.1"/>
</dbReference>
<dbReference type="GO" id="GO:0005829">
    <property type="term" value="C:cytosol"/>
    <property type="evidence" value="ECO:0007669"/>
    <property type="project" value="TreeGrafter"/>
</dbReference>
<name>A0A8X8KMT5_9RHOB</name>
<evidence type="ECO:0000313" key="2">
    <source>
        <dbReference type="EMBL" id="NUB43056.1"/>
    </source>
</evidence>
<organism evidence="2 3">
    <name type="scientific">Fertoeibacter niger</name>
    <dbReference type="NCBI Taxonomy" id="2656921"/>
    <lineage>
        <taxon>Bacteria</taxon>
        <taxon>Pseudomonadati</taxon>
        <taxon>Pseudomonadota</taxon>
        <taxon>Alphaproteobacteria</taxon>
        <taxon>Rhodobacterales</taxon>
        <taxon>Paracoccaceae</taxon>
        <taxon>Fertoeibacter</taxon>
    </lineage>
</organism>
<dbReference type="SUPFAM" id="SSF52317">
    <property type="entry name" value="Class I glutamine amidotransferase-like"/>
    <property type="match status" value="1"/>
</dbReference>
<reference evidence="2" key="1">
    <citation type="submission" date="2020-05" db="EMBL/GenBank/DDBJ databases">
        <title>Fertoebacter nigrum gen. nov., sp. nov., a new member of the family Rhodobacteraceae.</title>
        <authorList>
            <person name="Szuroczki S."/>
            <person name="Abbaszade G."/>
            <person name="Buni D."/>
            <person name="Schumann P."/>
            <person name="Toth E."/>
        </authorList>
    </citation>
    <scope>NUCLEOTIDE SEQUENCE</scope>
    <source>
        <strain evidence="2">RG-N-1a</strain>
    </source>
</reference>
<dbReference type="InterPro" id="IPR017926">
    <property type="entry name" value="GATASE"/>
</dbReference>
<keyword evidence="2" id="KW-0315">Glutamine amidotransferase</keyword>
<protein>
    <submittedName>
        <fullName evidence="2">Type 1 glutamine amidotransferase</fullName>
    </submittedName>
</protein>
<gene>
    <name evidence="2" type="ORF">GEU84_001545</name>
</gene>
<feature type="domain" description="Glutamine amidotransferase" evidence="1">
    <location>
        <begin position="16"/>
        <end position="176"/>
    </location>
</feature>
<dbReference type="AlphaFoldDB" id="A0A8X8KMT5"/>
<dbReference type="PANTHER" id="PTHR42695:SF5">
    <property type="entry name" value="GLUTAMINE AMIDOTRANSFERASE YLR126C-RELATED"/>
    <property type="match status" value="1"/>
</dbReference>
<dbReference type="Pfam" id="PF00117">
    <property type="entry name" value="GATase"/>
    <property type="match status" value="1"/>
</dbReference>
<accession>A0A8X8KMT5</accession>
<dbReference type="CDD" id="cd01741">
    <property type="entry name" value="GATase1_1"/>
    <property type="match status" value="1"/>
</dbReference>
<evidence type="ECO:0000259" key="1">
    <source>
        <dbReference type="Pfam" id="PF00117"/>
    </source>
</evidence>
<keyword evidence="3" id="KW-1185">Reference proteome</keyword>
<proteinExistence type="predicted"/>
<dbReference type="PROSITE" id="PS51273">
    <property type="entry name" value="GATASE_TYPE_1"/>
    <property type="match status" value="1"/>
</dbReference>
<dbReference type="InterPro" id="IPR029062">
    <property type="entry name" value="Class_I_gatase-like"/>
</dbReference>
<sequence>MRVALVENMAQTAQGLVGQALREAGAEVVLHRPWAGEALPADADALVVFGGEQNARDDARHPYLPGLAALMRQMTEAGRPVLGICLGAQLLARAFGAENQIGTAREFGWTDVPLTDAGRADPVLAAAGPVVTAFQWHSDHFTLPPGAVRLAGTALAANQAFRIGAKTYGTQFHFEADRAVVAHWTRDFPQATEAMQPGWTSAHPLLADRHGPRADAAGLAIARAWVALI</sequence>
<dbReference type="PANTHER" id="PTHR42695">
    <property type="entry name" value="GLUTAMINE AMIDOTRANSFERASE YLR126C-RELATED"/>
    <property type="match status" value="1"/>
</dbReference>
<evidence type="ECO:0000313" key="3">
    <source>
        <dbReference type="Proteomes" id="UP000484076"/>
    </source>
</evidence>
<dbReference type="InterPro" id="IPR044992">
    <property type="entry name" value="ChyE-like"/>
</dbReference>
<dbReference type="EMBL" id="WHUT02000001">
    <property type="protein sequence ID" value="NUB43056.1"/>
    <property type="molecule type" value="Genomic_DNA"/>
</dbReference>
<dbReference type="Proteomes" id="UP000484076">
    <property type="component" value="Unassembled WGS sequence"/>
</dbReference>